<evidence type="ECO:0000313" key="3">
    <source>
        <dbReference type="EMBL" id="NMF46703.1"/>
    </source>
</evidence>
<dbReference type="AlphaFoldDB" id="A0A7X9U3U6"/>
<dbReference type="Proteomes" id="UP000519126">
    <property type="component" value="Unassembled WGS sequence"/>
</dbReference>
<evidence type="ECO:0000256" key="1">
    <source>
        <dbReference type="SAM" id="Phobius"/>
    </source>
</evidence>
<evidence type="ECO:0000259" key="2">
    <source>
        <dbReference type="Pfam" id="PF20712"/>
    </source>
</evidence>
<feature type="transmembrane region" description="Helical" evidence="1">
    <location>
        <begin position="134"/>
        <end position="158"/>
    </location>
</feature>
<gene>
    <name evidence="3" type="ORF">HHL01_00695</name>
</gene>
<comment type="caution">
    <text evidence="3">The sequence shown here is derived from an EMBL/GenBank/DDBJ whole genome shotgun (WGS) entry which is preliminary data.</text>
</comment>
<sequence>MNNIQDVIKQHEGNIAKEERYLQGRYSVTYLPAWFLVPVALLFLMSWLSPQIEFSFIYNTLNIIFGSLFGLFCWWVWRSSSKSSIQYNKRQLLIIGSNKITEDLKDDFFTKLVEINFKYIDRYYDRTESQAKSAFSITVFVAVVSFLFILAGVIMSFLDKQSTANLATISGILGEFIAGVFFYLYNSTVKKMSEYHSKLVLTQNIGIALKVSETLPDAERSKVQTNLVETLTDKINNHLTNVKVA</sequence>
<dbReference type="EMBL" id="JABBCX010000001">
    <property type="protein sequence ID" value="NMF46703.1"/>
    <property type="molecule type" value="Genomic_DNA"/>
</dbReference>
<keyword evidence="1" id="KW-0812">Transmembrane</keyword>
<keyword evidence="3" id="KW-0067">ATP-binding</keyword>
<keyword evidence="1" id="KW-1133">Transmembrane helix</keyword>
<evidence type="ECO:0000313" key="4">
    <source>
        <dbReference type="Proteomes" id="UP000519126"/>
    </source>
</evidence>
<feature type="domain" description="Cyanobacterial TRADD-N associated 2 transmembrane" evidence="2">
    <location>
        <begin position="129"/>
        <end position="192"/>
    </location>
</feature>
<feature type="transmembrane region" description="Helical" evidence="1">
    <location>
        <begin position="56"/>
        <end position="77"/>
    </location>
</feature>
<dbReference type="InterPro" id="IPR048567">
    <property type="entry name" value="CyanoTRADDas_TM"/>
</dbReference>
<organism evidence="3 4">
    <name type="scientific">Pseudoalteromonas arctica</name>
    <dbReference type="NCBI Taxonomy" id="394751"/>
    <lineage>
        <taxon>Bacteria</taxon>
        <taxon>Pseudomonadati</taxon>
        <taxon>Pseudomonadota</taxon>
        <taxon>Gammaproteobacteria</taxon>
        <taxon>Alteromonadales</taxon>
        <taxon>Pseudoalteromonadaceae</taxon>
        <taxon>Pseudoalteromonas</taxon>
    </lineage>
</organism>
<dbReference type="RefSeq" id="WP_170070724.1">
    <property type="nucleotide sequence ID" value="NZ_JABBCX010000001.1"/>
</dbReference>
<reference evidence="3 4" key="1">
    <citation type="submission" date="2020-04" db="EMBL/GenBank/DDBJ databases">
        <title>Genome Sequencing and Assembley of Pseudoalteromonas artica.</title>
        <authorList>
            <person name="Akerly B."/>
            <person name="Cook G."/>
        </authorList>
    </citation>
    <scope>NUCLEOTIDE SEQUENCE [LARGE SCALE GENOMIC DNA]</scope>
    <source>
        <strain evidence="3 4">NEC-BIFX-0059</strain>
    </source>
</reference>
<keyword evidence="1" id="KW-0472">Membrane</keyword>
<feature type="transmembrane region" description="Helical" evidence="1">
    <location>
        <begin position="164"/>
        <end position="185"/>
    </location>
</feature>
<feature type="transmembrane region" description="Helical" evidence="1">
    <location>
        <begin position="30"/>
        <end position="50"/>
    </location>
</feature>
<name>A0A7X9U3U6_9GAMM</name>
<dbReference type="Pfam" id="PF20712">
    <property type="entry name" value="CyanoTRADDas_TM"/>
    <property type="match status" value="1"/>
</dbReference>
<keyword evidence="3" id="KW-0547">Nucleotide-binding</keyword>
<dbReference type="GO" id="GO:0005524">
    <property type="term" value="F:ATP binding"/>
    <property type="evidence" value="ECO:0007669"/>
    <property type="project" value="UniProtKB-KW"/>
</dbReference>
<protein>
    <submittedName>
        <fullName evidence="3">ABC transporter ATP-binding protein</fullName>
    </submittedName>
</protein>
<accession>A0A7X9U3U6</accession>
<proteinExistence type="predicted"/>